<dbReference type="EMBL" id="CAJVQB010019982">
    <property type="protein sequence ID" value="CAG8793001.1"/>
    <property type="molecule type" value="Genomic_DNA"/>
</dbReference>
<feature type="non-terminal residue" evidence="2">
    <location>
        <position position="1"/>
    </location>
</feature>
<evidence type="ECO:0000256" key="1">
    <source>
        <dbReference type="SAM" id="MobiDB-lite"/>
    </source>
</evidence>
<feature type="compositionally biased region" description="Basic and acidic residues" evidence="1">
    <location>
        <begin position="19"/>
        <end position="31"/>
    </location>
</feature>
<reference evidence="2 3" key="1">
    <citation type="submission" date="2021-06" db="EMBL/GenBank/DDBJ databases">
        <authorList>
            <person name="Kallberg Y."/>
            <person name="Tangrot J."/>
            <person name="Rosling A."/>
        </authorList>
    </citation>
    <scope>NUCLEOTIDE SEQUENCE [LARGE SCALE GENOMIC DNA]</scope>
    <source>
        <strain evidence="2 3">120-4 pot B 10/14</strain>
    </source>
</reference>
<feature type="non-terminal residue" evidence="2">
    <location>
        <position position="129"/>
    </location>
</feature>
<proteinExistence type="predicted"/>
<accession>A0ABN7VQD1</accession>
<keyword evidence="3" id="KW-1185">Reference proteome</keyword>
<gene>
    <name evidence="2" type="ORF">GMARGA_LOCUS21549</name>
</gene>
<evidence type="ECO:0000313" key="3">
    <source>
        <dbReference type="Proteomes" id="UP000789901"/>
    </source>
</evidence>
<organism evidence="2 3">
    <name type="scientific">Gigaspora margarita</name>
    <dbReference type="NCBI Taxonomy" id="4874"/>
    <lineage>
        <taxon>Eukaryota</taxon>
        <taxon>Fungi</taxon>
        <taxon>Fungi incertae sedis</taxon>
        <taxon>Mucoromycota</taxon>
        <taxon>Glomeromycotina</taxon>
        <taxon>Glomeromycetes</taxon>
        <taxon>Diversisporales</taxon>
        <taxon>Gigasporaceae</taxon>
        <taxon>Gigaspora</taxon>
    </lineage>
</organism>
<name>A0ABN7VQD1_GIGMA</name>
<evidence type="ECO:0000313" key="2">
    <source>
        <dbReference type="EMBL" id="CAG8793001.1"/>
    </source>
</evidence>
<dbReference type="Proteomes" id="UP000789901">
    <property type="component" value="Unassembled WGS sequence"/>
</dbReference>
<sequence length="129" mass="15750">CPDKEKFKEFTHMYKKGKPKAEEEKLKDKYTKKTPGRKKNYTKDRFQNKTKEYFKEEKGDAFAKMLVARTAKFEKDKKKAIKEETKFQETFGEERYPRRIYNAETIENEDINENQEYQEYLKLNRPILQ</sequence>
<feature type="region of interest" description="Disordered" evidence="1">
    <location>
        <begin position="17"/>
        <end position="45"/>
    </location>
</feature>
<comment type="caution">
    <text evidence="2">The sequence shown here is derived from an EMBL/GenBank/DDBJ whole genome shotgun (WGS) entry which is preliminary data.</text>
</comment>
<protein>
    <submittedName>
        <fullName evidence="2">9278_t:CDS:1</fullName>
    </submittedName>
</protein>